<keyword evidence="4" id="KW-1185">Reference proteome</keyword>
<keyword evidence="2" id="KW-0732">Signal</keyword>
<feature type="chain" id="PRO_5017706189" evidence="2">
    <location>
        <begin position="20"/>
        <end position="86"/>
    </location>
</feature>
<dbReference type="RefSeq" id="WP_115959058.1">
    <property type="nucleotide sequence ID" value="NZ_CBCRVL010000008.1"/>
</dbReference>
<evidence type="ECO:0000256" key="1">
    <source>
        <dbReference type="SAM" id="MobiDB-lite"/>
    </source>
</evidence>
<sequence>MTKKTFLLSILCGSAIAFLFVSCRQDDDLEMSGQTARPESVTNFQKLEKQEDRMVSDTIQLNREELLETTHEGGPKSPPIPPIKAQ</sequence>
<dbReference type="EMBL" id="QNUE01000006">
    <property type="protein sequence ID" value="REC67169.1"/>
    <property type="molecule type" value="Genomic_DNA"/>
</dbReference>
<dbReference type="Proteomes" id="UP000256769">
    <property type="component" value="Unassembled WGS sequence"/>
</dbReference>
<protein>
    <submittedName>
        <fullName evidence="3">Uncharacterized protein</fullName>
    </submittedName>
</protein>
<feature type="compositionally biased region" description="Basic and acidic residues" evidence="1">
    <location>
        <begin position="65"/>
        <end position="74"/>
    </location>
</feature>
<proteinExistence type="predicted"/>
<feature type="signal peptide" evidence="2">
    <location>
        <begin position="1"/>
        <end position="19"/>
    </location>
</feature>
<dbReference type="AlphaFoldDB" id="A0A3D9CND5"/>
<reference evidence="3 4" key="1">
    <citation type="journal article" date="2007" name="Int. J. Syst. Evol. Microbiol.">
        <title>Chryseobacterium flavum sp. nov., isolated from polluted soil.</title>
        <authorList>
            <person name="Zhou Y."/>
            <person name="Dong J."/>
            <person name="Wang X."/>
            <person name="Huang X."/>
            <person name="Zhang K.Y."/>
            <person name="Zhang Y.Q."/>
            <person name="Guo Y.F."/>
            <person name="Lai R."/>
            <person name="Li W.J."/>
        </authorList>
    </citation>
    <scope>NUCLEOTIDE SEQUENCE [LARGE SCALE GENOMIC DNA]</scope>
    <source>
        <strain evidence="3 4">KCTC 12877</strain>
    </source>
</reference>
<evidence type="ECO:0000313" key="3">
    <source>
        <dbReference type="EMBL" id="REC67169.1"/>
    </source>
</evidence>
<accession>A0A3D9CND5</accession>
<gene>
    <name evidence="3" type="ORF">DRF59_09500</name>
</gene>
<feature type="compositionally biased region" description="Pro residues" evidence="1">
    <location>
        <begin position="76"/>
        <end position="86"/>
    </location>
</feature>
<name>A0A3D9CND5_9FLAO</name>
<comment type="caution">
    <text evidence="3">The sequence shown here is derived from an EMBL/GenBank/DDBJ whole genome shotgun (WGS) entry which is preliminary data.</text>
</comment>
<dbReference type="PROSITE" id="PS51257">
    <property type="entry name" value="PROKAR_LIPOPROTEIN"/>
    <property type="match status" value="1"/>
</dbReference>
<organism evidence="3 4">
    <name type="scientific">Chryseobacterium flavum</name>
    <dbReference type="NCBI Taxonomy" id="415851"/>
    <lineage>
        <taxon>Bacteria</taxon>
        <taxon>Pseudomonadati</taxon>
        <taxon>Bacteroidota</taxon>
        <taxon>Flavobacteriia</taxon>
        <taxon>Flavobacteriales</taxon>
        <taxon>Weeksellaceae</taxon>
        <taxon>Chryseobacterium group</taxon>
        <taxon>Chryseobacterium</taxon>
    </lineage>
</organism>
<feature type="region of interest" description="Disordered" evidence="1">
    <location>
        <begin position="65"/>
        <end position="86"/>
    </location>
</feature>
<dbReference type="OrthoDB" id="9997330at2"/>
<evidence type="ECO:0000313" key="4">
    <source>
        <dbReference type="Proteomes" id="UP000256769"/>
    </source>
</evidence>
<evidence type="ECO:0000256" key="2">
    <source>
        <dbReference type="SAM" id="SignalP"/>
    </source>
</evidence>